<evidence type="ECO:0000313" key="6">
    <source>
        <dbReference type="Proteomes" id="UP001273935"/>
    </source>
</evidence>
<keyword evidence="2" id="KW-0732">Signal</keyword>
<proteinExistence type="predicted"/>
<reference evidence="4 6" key="2">
    <citation type="submission" date="2023-10" db="EMBL/GenBank/DDBJ databases">
        <title>Pseudomonas otitidis isolated from a paediatric patient with cystic fibrosis in Chile.</title>
        <authorList>
            <person name="Amsteins-Romero L."/>
            <person name="Opazo-Capurro A."/>
            <person name="Matus-Kohler M."/>
            <person name="Gonzalez-Rocha G."/>
        </authorList>
    </citation>
    <scope>NUCLEOTIDE SEQUENCE [LARGE SCALE GENOMIC DNA]</scope>
    <source>
        <strain evidence="4 6">P-714</strain>
    </source>
</reference>
<evidence type="ECO:0000256" key="1">
    <source>
        <dbReference type="SAM" id="MobiDB-lite"/>
    </source>
</evidence>
<dbReference type="Proteomes" id="UP000501237">
    <property type="component" value="Chromosome"/>
</dbReference>
<evidence type="ECO:0008006" key="7">
    <source>
        <dbReference type="Google" id="ProtNLM"/>
    </source>
</evidence>
<feature type="signal peptide" evidence="2">
    <location>
        <begin position="1"/>
        <end position="18"/>
    </location>
</feature>
<feature type="chain" id="PRO_5025508597" description="Secreted protein" evidence="2">
    <location>
        <begin position="19"/>
        <end position="100"/>
    </location>
</feature>
<keyword evidence="6" id="KW-1185">Reference proteome</keyword>
<protein>
    <recommendedName>
        <fullName evidence="7">Secreted protein</fullName>
    </recommendedName>
</protein>
<feature type="compositionally biased region" description="Polar residues" evidence="1">
    <location>
        <begin position="86"/>
        <end position="100"/>
    </location>
</feature>
<evidence type="ECO:0000313" key="5">
    <source>
        <dbReference type="Proteomes" id="UP000501237"/>
    </source>
</evidence>
<dbReference type="AlphaFoldDB" id="A0A679GDF4"/>
<dbReference type="EMBL" id="JAWJUL010000009">
    <property type="protein sequence ID" value="MDV3438505.1"/>
    <property type="molecule type" value="Genomic_DNA"/>
</dbReference>
<dbReference type="KEGG" id="poj:PtoMrB4_29980"/>
<name>A0A679GDF4_9GAMM</name>
<sequence length="100" mass="10670">MRTLFCTLALLVAVPALADDAPRNGGCVDVEVNGYKALSYECLTERLANPEGEEAARRNAAMQRSPLERSAPGQMGLATPAATSVRMGNQFGQSVHPQRP</sequence>
<dbReference type="GeneID" id="57398213"/>
<organism evidence="3 5">
    <name type="scientific">Metapseudomonas otitidis</name>
    <dbReference type="NCBI Taxonomy" id="319939"/>
    <lineage>
        <taxon>Bacteria</taxon>
        <taxon>Pseudomonadati</taxon>
        <taxon>Pseudomonadota</taxon>
        <taxon>Gammaproteobacteria</taxon>
        <taxon>Pseudomonadales</taxon>
        <taxon>Pseudomonadaceae</taxon>
        <taxon>Metapseudomonas</taxon>
    </lineage>
</organism>
<evidence type="ECO:0000313" key="4">
    <source>
        <dbReference type="EMBL" id="MDV3438505.1"/>
    </source>
</evidence>
<accession>A0A679GDF4</accession>
<dbReference type="Proteomes" id="UP001273935">
    <property type="component" value="Unassembled WGS sequence"/>
</dbReference>
<feature type="region of interest" description="Disordered" evidence="1">
    <location>
        <begin position="49"/>
        <end position="100"/>
    </location>
</feature>
<evidence type="ECO:0000256" key="2">
    <source>
        <dbReference type="SAM" id="SignalP"/>
    </source>
</evidence>
<evidence type="ECO:0000313" key="3">
    <source>
        <dbReference type="EMBL" id="BCA29021.1"/>
    </source>
</evidence>
<gene>
    <name evidence="3" type="ORF">PtoMrB4_29980</name>
    <name evidence="4" type="ORF">R0G64_03550</name>
</gene>
<dbReference type="EMBL" id="AP022642">
    <property type="protein sequence ID" value="BCA29021.1"/>
    <property type="molecule type" value="Genomic_DNA"/>
</dbReference>
<dbReference type="RefSeq" id="WP_107329774.1">
    <property type="nucleotide sequence ID" value="NZ_AP022642.1"/>
</dbReference>
<reference evidence="3 5" key="1">
    <citation type="journal article" date="2020" name="Microbiol. Resour. Announc.">
        <title>Complete genome sequence of Pseudomonas otitidis strain MrB4, isolated from Lake Biwa in Japan.</title>
        <authorList>
            <person name="Miyazaki K."/>
            <person name="Hase E."/>
            <person name="Maruya T."/>
        </authorList>
    </citation>
    <scope>NUCLEOTIDE SEQUENCE [LARGE SCALE GENOMIC DNA]</scope>
    <source>
        <strain evidence="3 5">MrB4</strain>
    </source>
</reference>